<name>A0A2Z2Q4A9_AGRVI</name>
<dbReference type="AlphaFoldDB" id="A0A2Z2Q4A9"/>
<feature type="chain" id="PRO_5016402443" evidence="2">
    <location>
        <begin position="33"/>
        <end position="269"/>
    </location>
</feature>
<sequence>MPKRSFKLNKVVCVAIGAAGILPIVLPASALAGGVTGQATEWTQLANNTELISLVGKSAEQVNNQITQINQLAEQIQNQLNIYRNMLQNTAQLPDHIWGQVENDLKNLQNVVNEGQGIAFSMGNVEDVMKQRFQSFAETKSNLPDGASFSTTYQNWSDTNRDTIAGTLKAANLTSEQFSSEESTMSSLRSMSESADGQMKALQVGHQIAAQQVAQMQKLRGLVSQQMTMMGTWFQSEQAQKDLAQARREKFFSASEHDIRGGQTMEPRW</sequence>
<organism evidence="3">
    <name type="scientific">Agrobacterium vitis</name>
    <name type="common">Rhizobium vitis</name>
    <dbReference type="NCBI Taxonomy" id="373"/>
    <lineage>
        <taxon>Bacteria</taxon>
        <taxon>Pseudomonadati</taxon>
        <taxon>Pseudomonadota</taxon>
        <taxon>Alphaproteobacteria</taxon>
        <taxon>Hyphomicrobiales</taxon>
        <taxon>Rhizobiaceae</taxon>
        <taxon>Rhizobium/Agrobacterium group</taxon>
        <taxon>Agrobacterium</taxon>
    </lineage>
</organism>
<protein>
    <submittedName>
        <fullName evidence="3">DeoR/GlpR transcriptional regulator</fullName>
    </submittedName>
</protein>
<dbReference type="RefSeq" id="WP_172691384.1">
    <property type="nucleotide sequence ID" value="NZ_KY000075.1"/>
</dbReference>
<evidence type="ECO:0000256" key="1">
    <source>
        <dbReference type="SAM" id="Coils"/>
    </source>
</evidence>
<dbReference type="InterPro" id="IPR014147">
    <property type="entry name" value="T4SS_TrbJ"/>
</dbReference>
<geneLocation type="plasmid" evidence="3">
    <name>pTi_CFBP2681</name>
</geneLocation>
<gene>
    <name evidence="3" type="primary">trbJ</name>
</gene>
<keyword evidence="3" id="KW-0614">Plasmid</keyword>
<proteinExistence type="predicted"/>
<dbReference type="NCBIfam" id="TIGR02780">
    <property type="entry name" value="TrbJ_Ti"/>
    <property type="match status" value="1"/>
</dbReference>
<evidence type="ECO:0000313" key="3">
    <source>
        <dbReference type="EMBL" id="ASK49764.1"/>
    </source>
</evidence>
<evidence type="ECO:0000256" key="2">
    <source>
        <dbReference type="SAM" id="SignalP"/>
    </source>
</evidence>
<keyword evidence="1" id="KW-0175">Coiled coil</keyword>
<dbReference type="EMBL" id="KY000075">
    <property type="protein sequence ID" value="ASK49764.1"/>
    <property type="molecule type" value="Genomic_DNA"/>
</dbReference>
<dbReference type="NCBIfam" id="NF010416">
    <property type="entry name" value="PRK13842.1"/>
    <property type="match status" value="1"/>
</dbReference>
<accession>A0A2Z2Q4A9</accession>
<feature type="signal peptide" evidence="2">
    <location>
        <begin position="1"/>
        <end position="32"/>
    </location>
</feature>
<keyword evidence="2" id="KW-0732">Signal</keyword>
<dbReference type="SUPFAM" id="SSF101082">
    <property type="entry name" value="Typo IV secretion system protein TraC"/>
    <property type="match status" value="1"/>
</dbReference>
<reference evidence="3" key="1">
    <citation type="submission" date="2016-10" db="EMBL/GenBank/DDBJ databases">
        <title>Agrobacterium Ti plasmids: Classification based on T-DNA and Vir regions organization.</title>
        <authorList>
            <person name="Nabi N."/>
            <person name="Vial L."/>
            <person name="Ben Hafsa A."/>
            <person name="Chapulliot D."/>
            <person name="Berard A."/>
            <person name="Chauveau A."/>
            <person name="Le Paslier M.-C."/>
            <person name="Harzallah Skhiri F."/>
            <person name="Brunel D."/>
            <person name="Nesme X."/>
            <person name="Chaouachi M."/>
        </authorList>
    </citation>
    <scope>NUCLEOTIDE SEQUENCE</scope>
    <source>
        <strain evidence="3">CFBP2681</strain>
        <plasmid evidence="3">pTi_CFBP2681</plasmid>
    </source>
</reference>
<feature type="coiled-coil region" evidence="1">
    <location>
        <begin position="59"/>
        <end position="93"/>
    </location>
</feature>